<dbReference type="Proteomes" id="UP000187209">
    <property type="component" value="Unassembled WGS sequence"/>
</dbReference>
<keyword evidence="1" id="KW-0802">TPR repeat</keyword>
<dbReference type="Pfam" id="PF13181">
    <property type="entry name" value="TPR_8"/>
    <property type="match status" value="1"/>
</dbReference>
<proteinExistence type="predicted"/>
<evidence type="ECO:0000313" key="4">
    <source>
        <dbReference type="Proteomes" id="UP000187209"/>
    </source>
</evidence>
<evidence type="ECO:0000256" key="1">
    <source>
        <dbReference type="PROSITE-ProRule" id="PRU00339"/>
    </source>
</evidence>
<dbReference type="InterPro" id="IPR019734">
    <property type="entry name" value="TPR_rpt"/>
</dbReference>
<evidence type="ECO:0000256" key="2">
    <source>
        <dbReference type="SAM" id="MobiDB-lite"/>
    </source>
</evidence>
<reference evidence="3 4" key="1">
    <citation type="submission" date="2016-11" db="EMBL/GenBank/DDBJ databases">
        <title>The macronuclear genome of Stentor coeruleus: a giant cell with tiny introns.</title>
        <authorList>
            <person name="Slabodnick M."/>
            <person name="Ruby J.G."/>
            <person name="Reiff S.B."/>
            <person name="Swart E.C."/>
            <person name="Gosai S."/>
            <person name="Prabakaran S."/>
            <person name="Witkowska E."/>
            <person name="Larue G.E."/>
            <person name="Fisher S."/>
            <person name="Freeman R.M."/>
            <person name="Gunawardena J."/>
            <person name="Chu W."/>
            <person name="Stover N.A."/>
            <person name="Gregory B.D."/>
            <person name="Nowacki M."/>
            <person name="Derisi J."/>
            <person name="Roy S.W."/>
            <person name="Marshall W.F."/>
            <person name="Sood P."/>
        </authorList>
    </citation>
    <scope>NUCLEOTIDE SEQUENCE [LARGE SCALE GENOMIC DNA]</scope>
    <source>
        <strain evidence="3">WM001</strain>
    </source>
</reference>
<dbReference type="EMBL" id="MPUH01000795">
    <property type="protein sequence ID" value="OMJ73799.1"/>
    <property type="molecule type" value="Genomic_DNA"/>
</dbReference>
<name>A0A1R2BAK5_9CILI</name>
<dbReference type="AlphaFoldDB" id="A0A1R2BAK5"/>
<accession>A0A1R2BAK5</accession>
<comment type="caution">
    <text evidence="3">The sequence shown here is derived from an EMBL/GenBank/DDBJ whole genome shotgun (WGS) entry which is preliminary data.</text>
</comment>
<dbReference type="OrthoDB" id="295665at2759"/>
<feature type="repeat" description="TPR" evidence="1">
    <location>
        <begin position="54"/>
        <end position="87"/>
    </location>
</feature>
<evidence type="ECO:0008006" key="5">
    <source>
        <dbReference type="Google" id="ProtNLM"/>
    </source>
</evidence>
<dbReference type="InterPro" id="IPR011990">
    <property type="entry name" value="TPR-like_helical_dom_sf"/>
</dbReference>
<feature type="region of interest" description="Disordered" evidence="2">
    <location>
        <begin position="229"/>
        <end position="253"/>
    </location>
</feature>
<protein>
    <recommendedName>
        <fullName evidence="5">MalT-like TPR region domain-containing protein</fullName>
    </recommendedName>
</protein>
<dbReference type="Gene3D" id="1.25.40.10">
    <property type="entry name" value="Tetratricopeptide repeat domain"/>
    <property type="match status" value="1"/>
</dbReference>
<evidence type="ECO:0000313" key="3">
    <source>
        <dbReference type="EMBL" id="OMJ73799.1"/>
    </source>
</evidence>
<dbReference type="SMART" id="SM00028">
    <property type="entry name" value="TPR"/>
    <property type="match status" value="3"/>
</dbReference>
<sequence>MAEVQIDRIVMDLNTLALENLNKGNPKACVHLLRRAQDLLATPDFPDSKNRISALTYNNLGCYYKSIKKFTPALSFFQKAFDLKSDEILDKSLAAEIHINVCYIREAFLQYEPLLFHAKTALELLNKAQDSRKDLSPLAFLFIGKALKGLNQLPQASKFFKQGLEIAYKELGHADNVTGCLLQAYLEVTSKNEDPVTLPKFPVTTKAQNSSRIFNEKKQIFNKSKLDPLSSRRTSRKNVFEPMSARASQSRNQLSEDGIKKITMINNLECKSISKQKPA</sequence>
<keyword evidence="4" id="KW-1185">Reference proteome</keyword>
<dbReference type="SUPFAM" id="SSF48452">
    <property type="entry name" value="TPR-like"/>
    <property type="match status" value="1"/>
</dbReference>
<dbReference type="PROSITE" id="PS50005">
    <property type="entry name" value="TPR"/>
    <property type="match status" value="1"/>
</dbReference>
<organism evidence="3 4">
    <name type="scientific">Stentor coeruleus</name>
    <dbReference type="NCBI Taxonomy" id="5963"/>
    <lineage>
        <taxon>Eukaryota</taxon>
        <taxon>Sar</taxon>
        <taxon>Alveolata</taxon>
        <taxon>Ciliophora</taxon>
        <taxon>Postciliodesmatophora</taxon>
        <taxon>Heterotrichea</taxon>
        <taxon>Heterotrichida</taxon>
        <taxon>Stentoridae</taxon>
        <taxon>Stentor</taxon>
    </lineage>
</organism>
<gene>
    <name evidence="3" type="ORF">SteCoe_27441</name>
</gene>